<comment type="caution">
    <text evidence="2">The sequence shown here is derived from an EMBL/GenBank/DDBJ whole genome shotgun (WGS) entry which is preliminary data.</text>
</comment>
<sequence>MSTAIAGQQPSGRPGEKHLQHQTASLPCAANFPGPQRMVKNMKEYKAKPL</sequence>
<reference evidence="2 3" key="1">
    <citation type="submission" date="2011-08" db="EMBL/GenBank/DDBJ databases">
        <authorList>
            <person name="Weinstock G."/>
            <person name="Sodergren E."/>
            <person name="Clifton S."/>
            <person name="Fulton L."/>
            <person name="Fulton B."/>
            <person name="Courtney L."/>
            <person name="Fronick C."/>
            <person name="Harrison M."/>
            <person name="Strong C."/>
            <person name="Farmer C."/>
            <person name="Delahaunty K."/>
            <person name="Markovic C."/>
            <person name="Hall O."/>
            <person name="Minx P."/>
            <person name="Tomlinson C."/>
            <person name="Mitreva M."/>
            <person name="Hou S."/>
            <person name="Chen J."/>
            <person name="Wollam A."/>
            <person name="Pepin K.H."/>
            <person name="Johnson M."/>
            <person name="Bhonagiri V."/>
            <person name="Zhang X."/>
            <person name="Suruliraj S."/>
            <person name="Warren W."/>
            <person name="Chinwalla A."/>
            <person name="Mardis E.R."/>
            <person name="Wilson R.K."/>
        </authorList>
    </citation>
    <scope>NUCLEOTIDE SEQUENCE [LARGE SCALE GENOMIC DNA]</scope>
    <source>
        <strain evidence="2 3">F0432</strain>
    </source>
</reference>
<dbReference type="EMBL" id="AGCM01000023">
    <property type="protein sequence ID" value="EHM55719.1"/>
    <property type="molecule type" value="Genomic_DNA"/>
</dbReference>
<dbReference type="AlphaFoldDB" id="G9ZCI8"/>
<feature type="compositionally biased region" description="Polar residues" evidence="1">
    <location>
        <begin position="1"/>
        <end position="11"/>
    </location>
</feature>
<dbReference type="STRING" id="797473.HMPREF9080_00465"/>
<protein>
    <submittedName>
        <fullName evidence="2">Uncharacterized protein</fullName>
    </submittedName>
</protein>
<organism evidence="2 3">
    <name type="scientific">Cardiobacterium valvarum F0432</name>
    <dbReference type="NCBI Taxonomy" id="797473"/>
    <lineage>
        <taxon>Bacteria</taxon>
        <taxon>Pseudomonadati</taxon>
        <taxon>Pseudomonadota</taxon>
        <taxon>Gammaproteobacteria</taxon>
        <taxon>Cardiobacteriales</taxon>
        <taxon>Cardiobacteriaceae</taxon>
        <taxon>Cardiobacterium</taxon>
    </lineage>
</organism>
<accession>G9ZCI8</accession>
<name>G9ZCI8_9GAMM</name>
<evidence type="ECO:0000313" key="2">
    <source>
        <dbReference type="EMBL" id="EHM55719.1"/>
    </source>
</evidence>
<evidence type="ECO:0000313" key="3">
    <source>
        <dbReference type="Proteomes" id="UP000004750"/>
    </source>
</evidence>
<dbReference type="Proteomes" id="UP000004750">
    <property type="component" value="Unassembled WGS sequence"/>
</dbReference>
<feature type="region of interest" description="Disordered" evidence="1">
    <location>
        <begin position="1"/>
        <end position="35"/>
    </location>
</feature>
<dbReference type="HOGENOM" id="CLU_3115902_0_0_6"/>
<gene>
    <name evidence="2" type="ORF">HMPREF9080_00465</name>
</gene>
<evidence type="ECO:0000256" key="1">
    <source>
        <dbReference type="SAM" id="MobiDB-lite"/>
    </source>
</evidence>
<proteinExistence type="predicted"/>